<protein>
    <recommendedName>
        <fullName evidence="2">FAD dependent oxidoreductase domain-containing protein</fullName>
    </recommendedName>
</protein>
<evidence type="ECO:0000259" key="2">
    <source>
        <dbReference type="Pfam" id="PF01266"/>
    </source>
</evidence>
<comment type="caution">
    <text evidence="3">The sequence shown here is derived from an EMBL/GenBank/DDBJ whole genome shotgun (WGS) entry which is preliminary data.</text>
</comment>
<proteinExistence type="predicted"/>
<evidence type="ECO:0000313" key="4">
    <source>
        <dbReference type="Proteomes" id="UP000198406"/>
    </source>
</evidence>
<dbReference type="SUPFAM" id="SSF51905">
    <property type="entry name" value="FAD/NAD(P)-binding domain"/>
    <property type="match status" value="1"/>
</dbReference>
<organism evidence="3 4">
    <name type="scientific">Fistulifera solaris</name>
    <name type="common">Oleaginous diatom</name>
    <dbReference type="NCBI Taxonomy" id="1519565"/>
    <lineage>
        <taxon>Eukaryota</taxon>
        <taxon>Sar</taxon>
        <taxon>Stramenopiles</taxon>
        <taxon>Ochrophyta</taxon>
        <taxon>Bacillariophyta</taxon>
        <taxon>Bacillariophyceae</taxon>
        <taxon>Bacillariophycidae</taxon>
        <taxon>Naviculales</taxon>
        <taxon>Naviculaceae</taxon>
        <taxon>Fistulifera</taxon>
    </lineage>
</organism>
<dbReference type="InParanoid" id="A0A1Z5KSP2"/>
<dbReference type="EMBL" id="BDSP01000289">
    <property type="protein sequence ID" value="GAX29326.1"/>
    <property type="molecule type" value="Genomic_DNA"/>
</dbReference>
<feature type="signal peptide" evidence="1">
    <location>
        <begin position="1"/>
        <end position="18"/>
    </location>
</feature>
<gene>
    <name evidence="3" type="ORF">FisN_16Hh240</name>
</gene>
<reference evidence="3 4" key="1">
    <citation type="journal article" date="2015" name="Plant Cell">
        <title>Oil accumulation by the oleaginous diatom Fistulifera solaris as revealed by the genome and transcriptome.</title>
        <authorList>
            <person name="Tanaka T."/>
            <person name="Maeda Y."/>
            <person name="Veluchamy A."/>
            <person name="Tanaka M."/>
            <person name="Abida H."/>
            <person name="Marechal E."/>
            <person name="Bowler C."/>
            <person name="Muto M."/>
            <person name="Sunaga Y."/>
            <person name="Tanaka M."/>
            <person name="Yoshino T."/>
            <person name="Taniguchi T."/>
            <person name="Fukuda Y."/>
            <person name="Nemoto M."/>
            <person name="Matsumoto M."/>
            <person name="Wong P.S."/>
            <person name="Aburatani S."/>
            <person name="Fujibuchi W."/>
        </authorList>
    </citation>
    <scope>NUCLEOTIDE SEQUENCE [LARGE SCALE GENOMIC DNA]</scope>
    <source>
        <strain evidence="3 4">JPCC DA0580</strain>
    </source>
</reference>
<evidence type="ECO:0000256" key="1">
    <source>
        <dbReference type="SAM" id="SignalP"/>
    </source>
</evidence>
<dbReference type="PANTHER" id="PTHR34044">
    <property type="entry name" value="NUCLEAR PROTEIN"/>
    <property type="match status" value="1"/>
</dbReference>
<dbReference type="AlphaFoldDB" id="A0A1Z5KSP2"/>
<evidence type="ECO:0000313" key="3">
    <source>
        <dbReference type="EMBL" id="GAX29326.1"/>
    </source>
</evidence>
<dbReference type="Proteomes" id="UP000198406">
    <property type="component" value="Unassembled WGS sequence"/>
</dbReference>
<feature type="chain" id="PRO_5012871109" description="FAD dependent oxidoreductase domain-containing protein" evidence="1">
    <location>
        <begin position="19"/>
        <end position="646"/>
    </location>
</feature>
<accession>A0A1Z5KSP2</accession>
<keyword evidence="1" id="KW-0732">Signal</keyword>
<dbReference type="InterPro" id="IPR036188">
    <property type="entry name" value="FAD/NAD-bd_sf"/>
</dbReference>
<dbReference type="Gene3D" id="3.30.9.10">
    <property type="entry name" value="D-Amino Acid Oxidase, subunit A, domain 2"/>
    <property type="match status" value="1"/>
</dbReference>
<dbReference type="Pfam" id="PF01266">
    <property type="entry name" value="DAO"/>
    <property type="match status" value="1"/>
</dbReference>
<feature type="domain" description="FAD dependent oxidoreductase" evidence="2">
    <location>
        <begin position="325"/>
        <end position="606"/>
    </location>
</feature>
<name>A0A1Z5KSP2_FISSO</name>
<dbReference type="PANTHER" id="PTHR34044:SF3">
    <property type="entry name" value="KETOPANTOATE REDUCTASE N-TERMINAL DOMAIN-CONTAINING PROTEIN"/>
    <property type="match status" value="1"/>
</dbReference>
<dbReference type="InterPro" id="IPR006076">
    <property type="entry name" value="FAD-dep_OxRdtase"/>
</dbReference>
<sequence length="646" mass="71648">MLSYRCIACIFFLSVTRSQSLSNGKAEVIGAAGRIGSQFLRLEEESQAIPRGVCPGSCSAAGFPIYIATPSNCWNELYQLTPPHRRSDLVFVGNGLPPKIDDLNDLTLVVPHYGISRPGEKPIPQCDENRMLPTYCYGRHAPRVQKLLQRDSISVEIVDQYSDIRKIAKRKLLWATCMWLLCHDNTTPISVSQVHERRALDLQQLVQELWMHALSDDADAGAELTTTLAYLKKYSFSIAKAIPSKSLALEEVEDRNGYFWRRNLQPLHDQLLKRVGGDQILDRVQNSFTEGPAEPHSFLHTIPIPHLNMTVYGTRQSGTQSPHTVLIIGSGIMGRSIALNLQRRGIRKIIMVDPSLPEITQTTKGSWAWINANQKQPDHYRCINQLGMMAWRRDSALSDLVEWKGSVVKVSSPLDPQFLHGYGAEGPLSIDVLQQLEPSGNFSSPGCYYYHFRDEGSVDPSVACIALQKAMHQSEISYVSETVVEYWRDTEGKVIGVVMENGTKVSADVVVVAAGTGSSTLAKIPMQHSPGRIAFASSAGKALRKIIVDTVAESHVLQRRDGTIVAGGGYLQVGGSSGRPDPKWFSKDASSIADALFEAAEQLTPGTLPNTNLWKKPIDRFLRTAYRLRDGWSRDSMLRSLIPVLR</sequence>
<keyword evidence="4" id="KW-1185">Reference proteome</keyword>
<dbReference type="OrthoDB" id="46857at2759"/>
<dbReference type="Gene3D" id="3.50.50.60">
    <property type="entry name" value="FAD/NAD(P)-binding domain"/>
    <property type="match status" value="1"/>
</dbReference>